<keyword evidence="3" id="KW-1185">Reference proteome</keyword>
<organism evidence="2 3">
    <name type="scientific">Colletotrichum zoysiae</name>
    <dbReference type="NCBI Taxonomy" id="1216348"/>
    <lineage>
        <taxon>Eukaryota</taxon>
        <taxon>Fungi</taxon>
        <taxon>Dikarya</taxon>
        <taxon>Ascomycota</taxon>
        <taxon>Pezizomycotina</taxon>
        <taxon>Sordariomycetes</taxon>
        <taxon>Hypocreomycetidae</taxon>
        <taxon>Glomerellales</taxon>
        <taxon>Glomerellaceae</taxon>
        <taxon>Colletotrichum</taxon>
        <taxon>Colletotrichum graminicola species complex</taxon>
    </lineage>
</organism>
<protein>
    <submittedName>
        <fullName evidence="2">Uncharacterized protein</fullName>
    </submittedName>
</protein>
<dbReference type="EMBL" id="MU842895">
    <property type="protein sequence ID" value="KAK2027409.1"/>
    <property type="molecule type" value="Genomic_DNA"/>
</dbReference>
<comment type="caution">
    <text evidence="2">The sequence shown here is derived from an EMBL/GenBank/DDBJ whole genome shotgun (WGS) entry which is preliminary data.</text>
</comment>
<feature type="region of interest" description="Disordered" evidence="1">
    <location>
        <begin position="56"/>
        <end position="92"/>
    </location>
</feature>
<evidence type="ECO:0000313" key="2">
    <source>
        <dbReference type="EMBL" id="KAK2027409.1"/>
    </source>
</evidence>
<evidence type="ECO:0000256" key="1">
    <source>
        <dbReference type="SAM" id="MobiDB-lite"/>
    </source>
</evidence>
<evidence type="ECO:0000313" key="3">
    <source>
        <dbReference type="Proteomes" id="UP001232148"/>
    </source>
</evidence>
<dbReference type="Proteomes" id="UP001232148">
    <property type="component" value="Unassembled WGS sequence"/>
</dbReference>
<proteinExistence type="predicted"/>
<reference evidence="2" key="1">
    <citation type="submission" date="2021-06" db="EMBL/GenBank/DDBJ databases">
        <title>Comparative genomics, transcriptomics and evolutionary studies reveal genomic signatures of adaptation to plant cell wall in hemibiotrophic fungi.</title>
        <authorList>
            <consortium name="DOE Joint Genome Institute"/>
            <person name="Baroncelli R."/>
            <person name="Diaz J.F."/>
            <person name="Benocci T."/>
            <person name="Peng M."/>
            <person name="Battaglia E."/>
            <person name="Haridas S."/>
            <person name="Andreopoulos W."/>
            <person name="Labutti K."/>
            <person name="Pangilinan J."/>
            <person name="Floch G.L."/>
            <person name="Makela M.R."/>
            <person name="Henrissat B."/>
            <person name="Grigoriev I.V."/>
            <person name="Crouch J.A."/>
            <person name="De Vries R.P."/>
            <person name="Sukno S.A."/>
            <person name="Thon M.R."/>
        </authorList>
    </citation>
    <scope>NUCLEOTIDE SEQUENCE</scope>
    <source>
        <strain evidence="2">MAFF235873</strain>
    </source>
</reference>
<sequence length="108" mass="12406">MLLLLRHLGHPEHDHRRGRRLMFASWVVEASGLAWVRMLLSTGGYHLARHGTFTMGGQLGDVQNEKEQRKERQRKTLPPQDQEPRACSKGGDLTIGRRHNQLFILTCL</sequence>
<name>A0AAD9HGD0_9PEZI</name>
<gene>
    <name evidence="2" type="ORF">LX32DRAFT_438068</name>
</gene>
<dbReference type="AlphaFoldDB" id="A0AAD9HGD0"/>
<accession>A0AAD9HGD0</accession>